<dbReference type="KEGG" id="fbl:Fbal_1553"/>
<evidence type="ECO:0000313" key="4">
    <source>
        <dbReference type="Proteomes" id="UP000006683"/>
    </source>
</evidence>
<keyword evidence="4" id="KW-1185">Reference proteome</keyword>
<dbReference type="GeneID" id="67181768"/>
<gene>
    <name evidence="3" type="ordered locus">Fbal_1553</name>
</gene>
<dbReference type="GO" id="GO:0016491">
    <property type="term" value="F:oxidoreductase activity"/>
    <property type="evidence" value="ECO:0007669"/>
    <property type="project" value="UniProtKB-KW"/>
</dbReference>
<dbReference type="RefSeq" id="WP_013345063.1">
    <property type="nucleotide sequence ID" value="NC_014541.1"/>
</dbReference>
<dbReference type="EMBL" id="CP002209">
    <property type="protein sequence ID" value="ADN75757.1"/>
    <property type="molecule type" value="Genomic_DNA"/>
</dbReference>
<dbReference type="AlphaFoldDB" id="E1SPW2"/>
<keyword evidence="1" id="KW-0560">Oxidoreductase</keyword>
<accession>E1SPW2</accession>
<name>E1SPW2_FERBD</name>
<dbReference type="InterPro" id="IPR006076">
    <property type="entry name" value="FAD-dep_OxRdtase"/>
</dbReference>
<evidence type="ECO:0000259" key="2">
    <source>
        <dbReference type="Pfam" id="PF01266"/>
    </source>
</evidence>
<organism evidence="3 4">
    <name type="scientific">Ferrimonas balearica (strain DSM 9799 / CCM 4581 / KCTC 23876 / PAT)</name>
    <dbReference type="NCBI Taxonomy" id="550540"/>
    <lineage>
        <taxon>Bacteria</taxon>
        <taxon>Pseudomonadati</taxon>
        <taxon>Pseudomonadota</taxon>
        <taxon>Gammaproteobacteria</taxon>
        <taxon>Alteromonadales</taxon>
        <taxon>Ferrimonadaceae</taxon>
        <taxon>Ferrimonas</taxon>
    </lineage>
</organism>
<dbReference type="OrthoDB" id="1401001at2"/>
<protein>
    <submittedName>
        <fullName evidence="3">FAD dependent oxidoreductase</fullName>
    </submittedName>
</protein>
<feature type="domain" description="FAD dependent oxidoreductase" evidence="2">
    <location>
        <begin position="28"/>
        <end position="403"/>
    </location>
</feature>
<dbReference type="Pfam" id="PF01266">
    <property type="entry name" value="DAO"/>
    <property type="match status" value="1"/>
</dbReference>
<dbReference type="STRING" id="550540.Fbal_1553"/>
<reference evidence="3 4" key="1">
    <citation type="journal article" date="2010" name="Stand. Genomic Sci.">
        <title>Complete genome sequence of Ferrimonas balearica type strain (PAT).</title>
        <authorList>
            <person name="Nolan M."/>
            <person name="Sikorski J."/>
            <person name="Davenport K."/>
            <person name="Lucas S."/>
            <person name="Glavina Del Rio T."/>
            <person name="Tice H."/>
            <person name="Cheng J."/>
            <person name="Goodwin L."/>
            <person name="Pitluck S."/>
            <person name="Liolios K."/>
            <person name="Ivanova N."/>
            <person name="Mavromatis K."/>
            <person name="Ovchinnikova G."/>
            <person name="Pati A."/>
            <person name="Chen A."/>
            <person name="Palaniappan K."/>
            <person name="Land M."/>
            <person name="Hauser L."/>
            <person name="Chang Y."/>
            <person name="Jeffries C."/>
            <person name="Tapia R."/>
            <person name="Brettin T."/>
            <person name="Detter J."/>
            <person name="Han C."/>
            <person name="Yasawong M."/>
            <person name="Rohde M."/>
            <person name="Tindall B."/>
            <person name="Goker M."/>
            <person name="Woyke T."/>
            <person name="Bristow J."/>
            <person name="Eisen J."/>
            <person name="Markowitz V."/>
            <person name="Hugenholtz P."/>
            <person name="Kyrpides N."/>
            <person name="Klenk H."/>
            <person name="Lapidus A."/>
        </authorList>
    </citation>
    <scope>NUCLEOTIDE SEQUENCE [LARGE SCALE GENOMIC DNA]</scope>
    <source>
        <strain evidence="4">DSM 9799 / CCM 4581 / KCTC 23876 / PAT</strain>
    </source>
</reference>
<dbReference type="Proteomes" id="UP000006683">
    <property type="component" value="Chromosome"/>
</dbReference>
<evidence type="ECO:0000313" key="3">
    <source>
        <dbReference type="EMBL" id="ADN75757.1"/>
    </source>
</evidence>
<dbReference type="HOGENOM" id="CLU_045255_0_0_6"/>
<dbReference type="SUPFAM" id="SSF51905">
    <property type="entry name" value="FAD/NAD(P)-binding domain"/>
    <property type="match status" value="1"/>
</dbReference>
<sequence>MTFDLQTCAELLTHPQTEAVPGAELRPRIAVIGGGVAGSTVALRLAQQGELDVVLMEQGPSLVNGPPMCHLHAGGNLYREISDAQCLKLLKQSIDTLKLYPHVANVRPTVIAVPTRDAGDPLALLPRLEKVRAAYHALVQQDPDNARLGAPEEYFRLFERAELEALREAPLPQQPERPEHWMIPLAKTLDFDTVQWPLVLVQEYGLSLFRLAASAELSLASFPQVEVMCGTRLLNVEANGAGWDLHYQQGGVSRTMTVDYLVNACGYRTGTLDDVLGEPRQRLVEFKAAYLARWPEAAGTWPEVIFHGERGTPEGMAQLTPYGDGLFQLHGMTESITLFKSGLVASDDRSAQPRLAPELEAKIVRGWPESVVVQRSRAAIAHMSHFLPGFASAEPGGKPLFGAQQIPGTDPSLRAADVSFGRHRYARTEIVKASSALSAANAIIDSLAEQGWLQGDERPVPMLERDAVVNRAVELAEARHYPPQLARPSGMK</sequence>
<dbReference type="InterPro" id="IPR036188">
    <property type="entry name" value="FAD/NAD-bd_sf"/>
</dbReference>
<proteinExistence type="predicted"/>
<dbReference type="Gene3D" id="3.50.50.60">
    <property type="entry name" value="FAD/NAD(P)-binding domain"/>
    <property type="match status" value="1"/>
</dbReference>
<evidence type="ECO:0000256" key="1">
    <source>
        <dbReference type="ARBA" id="ARBA00023002"/>
    </source>
</evidence>
<dbReference type="eggNOG" id="COG0665">
    <property type="taxonomic scope" value="Bacteria"/>
</dbReference>